<keyword evidence="6 9" id="KW-1133">Transmembrane helix</keyword>
<dbReference type="OrthoDB" id="4964541at2"/>
<dbReference type="PATRIC" id="fig|1458307.3.peg.2148"/>
<name>A0A0K0Y722_9RHOB</name>
<keyword evidence="4 9" id="KW-0997">Cell inner membrane</keyword>
<evidence type="ECO:0000313" key="12">
    <source>
        <dbReference type="Proteomes" id="UP000067444"/>
    </source>
</evidence>
<evidence type="ECO:0000256" key="6">
    <source>
        <dbReference type="ARBA" id="ARBA00022989"/>
    </source>
</evidence>
<evidence type="ECO:0000256" key="2">
    <source>
        <dbReference type="ARBA" id="ARBA00022448"/>
    </source>
</evidence>
<evidence type="ECO:0000256" key="7">
    <source>
        <dbReference type="ARBA" id="ARBA00023136"/>
    </source>
</evidence>
<feature type="transmembrane region" description="Helical" evidence="9">
    <location>
        <begin position="20"/>
        <end position="42"/>
    </location>
</feature>
<keyword evidence="3" id="KW-1003">Cell membrane</keyword>
<dbReference type="EMBL" id="CP012160">
    <property type="protein sequence ID" value="AKS46672.1"/>
    <property type="molecule type" value="Genomic_DNA"/>
</dbReference>
<dbReference type="PANTHER" id="PTHR35011">
    <property type="entry name" value="2,3-DIKETO-L-GULONATE TRAP TRANSPORTER SMALL PERMEASE PROTEIN YIAM"/>
    <property type="match status" value="1"/>
</dbReference>
<proteinExistence type="inferred from homology"/>
<evidence type="ECO:0000256" key="3">
    <source>
        <dbReference type="ARBA" id="ARBA00022475"/>
    </source>
</evidence>
<reference evidence="11 12" key="1">
    <citation type="journal article" date="2015" name="Genome Announc.">
        <title>Closed Genome Sequence of Octadecabacter temperatus SB1, the First Mesophilic Species of the Genus Octadecabacter.</title>
        <authorList>
            <person name="Voget S."/>
            <person name="Billerbeck S."/>
            <person name="Simon M."/>
            <person name="Daniel R."/>
        </authorList>
    </citation>
    <scope>NUCLEOTIDE SEQUENCE [LARGE SCALE GENOMIC DNA]</scope>
    <source>
        <strain evidence="11 12">SB1</strain>
    </source>
</reference>
<dbReference type="InterPro" id="IPR055348">
    <property type="entry name" value="DctQ"/>
</dbReference>
<feature type="transmembrane region" description="Helical" evidence="9">
    <location>
        <begin position="57"/>
        <end position="75"/>
    </location>
</feature>
<dbReference type="RefSeq" id="WP_049834958.1">
    <property type="nucleotide sequence ID" value="NZ_CP012160.1"/>
</dbReference>
<evidence type="ECO:0000256" key="5">
    <source>
        <dbReference type="ARBA" id="ARBA00022692"/>
    </source>
</evidence>
<evidence type="ECO:0000256" key="9">
    <source>
        <dbReference type="RuleBase" id="RU369079"/>
    </source>
</evidence>
<evidence type="ECO:0000313" key="11">
    <source>
        <dbReference type="EMBL" id="AKS46672.1"/>
    </source>
</evidence>
<gene>
    <name evidence="11" type="ORF">OSB_21330</name>
</gene>
<feature type="transmembrane region" description="Helical" evidence="9">
    <location>
        <begin position="96"/>
        <end position="116"/>
    </location>
</feature>
<dbReference type="GO" id="GO:0022857">
    <property type="term" value="F:transmembrane transporter activity"/>
    <property type="evidence" value="ECO:0007669"/>
    <property type="project" value="UniProtKB-UniRule"/>
</dbReference>
<dbReference type="PANTHER" id="PTHR35011:SF11">
    <property type="entry name" value="TRAP TRANSPORTER SMALL PERMEASE PROTEIN"/>
    <property type="match status" value="1"/>
</dbReference>
<sequence length="186" mass="20450">MSSRKTIIERCETVLAGVQWASIFTASIALVVLIVTFGWLVFGRYVLNVTPTWVEQLALMLICYIAFLGAAAGVRDDTHLGVTLFRDITPIHVQKTVIIIIDFMLATFGAIMFLAGTQLMAFGWDSLIPMLDVPESFRTMAITICGALIVLHAGSRGIIRILSYSDWLPDPEANTEAKIDNSGQEI</sequence>
<keyword evidence="2 9" id="KW-0813">Transport</keyword>
<comment type="subcellular location">
    <subcellularLocation>
        <location evidence="1 9">Cell inner membrane</location>
        <topology evidence="1 9">Multi-pass membrane protein</topology>
    </subcellularLocation>
</comment>
<dbReference type="KEGG" id="otm:OSB_21330"/>
<dbReference type="Proteomes" id="UP000067444">
    <property type="component" value="Chromosome"/>
</dbReference>
<keyword evidence="5 9" id="KW-0812">Transmembrane</keyword>
<dbReference type="STRING" id="1458307.OSB_21330"/>
<feature type="transmembrane region" description="Helical" evidence="9">
    <location>
        <begin position="136"/>
        <end position="154"/>
    </location>
</feature>
<dbReference type="AlphaFoldDB" id="A0A0K0Y722"/>
<organism evidence="11 12">
    <name type="scientific">Octadecabacter temperatus</name>
    <dbReference type="NCBI Taxonomy" id="1458307"/>
    <lineage>
        <taxon>Bacteria</taxon>
        <taxon>Pseudomonadati</taxon>
        <taxon>Pseudomonadota</taxon>
        <taxon>Alphaproteobacteria</taxon>
        <taxon>Rhodobacterales</taxon>
        <taxon>Roseobacteraceae</taxon>
        <taxon>Octadecabacter</taxon>
    </lineage>
</organism>
<keyword evidence="12" id="KW-1185">Reference proteome</keyword>
<evidence type="ECO:0000259" key="10">
    <source>
        <dbReference type="Pfam" id="PF04290"/>
    </source>
</evidence>
<comment type="similarity">
    <text evidence="8 9">Belongs to the TRAP transporter small permease family.</text>
</comment>
<keyword evidence="7 9" id="KW-0472">Membrane</keyword>
<dbReference type="Pfam" id="PF04290">
    <property type="entry name" value="DctQ"/>
    <property type="match status" value="1"/>
</dbReference>
<dbReference type="InterPro" id="IPR007387">
    <property type="entry name" value="TRAP_DctQ"/>
</dbReference>
<feature type="domain" description="Tripartite ATP-independent periplasmic transporters DctQ component" evidence="10">
    <location>
        <begin position="34"/>
        <end position="154"/>
    </location>
</feature>
<evidence type="ECO:0000256" key="8">
    <source>
        <dbReference type="ARBA" id="ARBA00038436"/>
    </source>
</evidence>
<comment type="subunit">
    <text evidence="9">The complex comprises the extracytoplasmic solute receptor protein and the two transmembrane proteins.</text>
</comment>
<evidence type="ECO:0000256" key="1">
    <source>
        <dbReference type="ARBA" id="ARBA00004429"/>
    </source>
</evidence>
<accession>A0A0K0Y722</accession>
<evidence type="ECO:0000256" key="4">
    <source>
        <dbReference type="ARBA" id="ARBA00022519"/>
    </source>
</evidence>
<protein>
    <recommendedName>
        <fullName evidence="9">TRAP transporter small permease protein</fullName>
    </recommendedName>
</protein>
<dbReference type="GO" id="GO:0015740">
    <property type="term" value="P:C4-dicarboxylate transport"/>
    <property type="evidence" value="ECO:0007669"/>
    <property type="project" value="TreeGrafter"/>
</dbReference>
<dbReference type="GO" id="GO:0005886">
    <property type="term" value="C:plasma membrane"/>
    <property type="evidence" value="ECO:0007669"/>
    <property type="project" value="UniProtKB-SubCell"/>
</dbReference>
<comment type="function">
    <text evidence="9">Part of the tripartite ATP-independent periplasmic (TRAP) transport system.</text>
</comment>